<dbReference type="Proteomes" id="UP000274271">
    <property type="component" value="Unassembled WGS sequence"/>
</dbReference>
<protein>
    <submittedName>
        <fullName evidence="2">Glycosyltransferase</fullName>
    </submittedName>
</protein>
<evidence type="ECO:0000313" key="2">
    <source>
        <dbReference type="EMBL" id="RRB14186.1"/>
    </source>
</evidence>
<feature type="domain" description="Glycosyltransferase 2-like" evidence="1">
    <location>
        <begin position="5"/>
        <end position="163"/>
    </location>
</feature>
<dbReference type="Gene3D" id="3.90.550.10">
    <property type="entry name" value="Spore Coat Polysaccharide Biosynthesis Protein SpsA, Chain A"/>
    <property type="match status" value="1"/>
</dbReference>
<dbReference type="PANTHER" id="PTHR22916:SF3">
    <property type="entry name" value="UDP-GLCNAC:BETAGAL BETA-1,3-N-ACETYLGLUCOSAMINYLTRANSFERASE-LIKE PROTEIN 1"/>
    <property type="match status" value="1"/>
</dbReference>
<dbReference type="RefSeq" id="WP_124908078.1">
    <property type="nucleotide sequence ID" value="NZ_RQJP01000003.1"/>
</dbReference>
<evidence type="ECO:0000259" key="1">
    <source>
        <dbReference type="Pfam" id="PF00535"/>
    </source>
</evidence>
<dbReference type="OrthoDB" id="9788101at2"/>
<dbReference type="GO" id="GO:0016758">
    <property type="term" value="F:hexosyltransferase activity"/>
    <property type="evidence" value="ECO:0007669"/>
    <property type="project" value="UniProtKB-ARBA"/>
</dbReference>
<comment type="caution">
    <text evidence="2">The sequence shown here is derived from an EMBL/GenBank/DDBJ whole genome shotgun (WGS) entry which is preliminary data.</text>
</comment>
<keyword evidence="2" id="KW-0808">Transferase</keyword>
<dbReference type="InterPro" id="IPR001173">
    <property type="entry name" value="Glyco_trans_2-like"/>
</dbReference>
<proteinExistence type="predicted"/>
<dbReference type="SUPFAM" id="SSF53448">
    <property type="entry name" value="Nucleotide-diphospho-sugar transferases"/>
    <property type="match status" value="1"/>
</dbReference>
<sequence>MPILSIITVTYNAERFLERTIQSLIANQPGSAVEYLIIDGNSKDRTLDIVRNYEKHVSRWISEPDRGLYDAMNKGQQLATGDYVWFMNAGDEIYDAAVLSKLLDQMQNNPADVYYSDALFVDDTGKALGLRSQITPHTLPHHLIWRDMAMGMKVCHQAFIARRSLAPPFLVDNLSADVDWEIRCLKAAKKVVWLDFVLCKYLVGGLSVQRHRQSLTDRFKVLADHFGVATALWNHVRILARAVRFRFSG</sequence>
<name>A0A3P1CM84_9BACT</name>
<dbReference type="InterPro" id="IPR029044">
    <property type="entry name" value="Nucleotide-diphossugar_trans"/>
</dbReference>
<gene>
    <name evidence="2" type="ORF">EHT87_18285</name>
</gene>
<reference evidence="2 3" key="1">
    <citation type="submission" date="2018-11" db="EMBL/GenBank/DDBJ databases">
        <authorList>
            <person name="Zhou Z."/>
            <person name="Wang G."/>
        </authorList>
    </citation>
    <scope>NUCLEOTIDE SEQUENCE [LARGE SCALE GENOMIC DNA]</scope>
    <source>
        <strain evidence="2 3">KCTC42998</strain>
    </source>
</reference>
<dbReference type="PANTHER" id="PTHR22916">
    <property type="entry name" value="GLYCOSYLTRANSFERASE"/>
    <property type="match status" value="1"/>
</dbReference>
<evidence type="ECO:0000313" key="3">
    <source>
        <dbReference type="Proteomes" id="UP000274271"/>
    </source>
</evidence>
<accession>A0A3P1CM84</accession>
<dbReference type="EMBL" id="RQJP01000003">
    <property type="protein sequence ID" value="RRB14186.1"/>
    <property type="molecule type" value="Genomic_DNA"/>
</dbReference>
<dbReference type="CDD" id="cd06433">
    <property type="entry name" value="GT_2_WfgS_like"/>
    <property type="match status" value="1"/>
</dbReference>
<dbReference type="Pfam" id="PF00535">
    <property type="entry name" value="Glycos_transf_2"/>
    <property type="match status" value="1"/>
</dbReference>
<organism evidence="2 3">
    <name type="scientific">Larkinella knui</name>
    <dbReference type="NCBI Taxonomy" id="2025310"/>
    <lineage>
        <taxon>Bacteria</taxon>
        <taxon>Pseudomonadati</taxon>
        <taxon>Bacteroidota</taxon>
        <taxon>Cytophagia</taxon>
        <taxon>Cytophagales</taxon>
        <taxon>Spirosomataceae</taxon>
        <taxon>Larkinella</taxon>
    </lineage>
</organism>
<dbReference type="AlphaFoldDB" id="A0A3P1CM84"/>
<keyword evidence="3" id="KW-1185">Reference proteome</keyword>